<gene>
    <name evidence="1" type="ORF">A2U01_0001864</name>
</gene>
<evidence type="ECO:0000313" key="1">
    <source>
        <dbReference type="EMBL" id="MCH81085.1"/>
    </source>
</evidence>
<dbReference type="PANTHER" id="PTHR11439:SF483">
    <property type="entry name" value="PEPTIDE SYNTHASE GLIP-LIKE, PUTATIVE (AFU_ORTHOLOGUE AFUA_3G12920)-RELATED"/>
    <property type="match status" value="1"/>
</dbReference>
<dbReference type="AlphaFoldDB" id="A0A392M1F4"/>
<name>A0A392M1F4_9FABA</name>
<keyword evidence="2" id="KW-1185">Reference proteome</keyword>
<reference evidence="1 2" key="1">
    <citation type="journal article" date="2018" name="Front. Plant Sci.">
        <title>Red Clover (Trifolium pratense) and Zigzag Clover (T. medium) - A Picture of Genomic Similarities and Differences.</title>
        <authorList>
            <person name="Dluhosova J."/>
            <person name="Istvanek J."/>
            <person name="Nedelnik J."/>
            <person name="Repkova J."/>
        </authorList>
    </citation>
    <scope>NUCLEOTIDE SEQUENCE [LARGE SCALE GENOMIC DNA]</scope>
    <source>
        <strain evidence="2">cv. 10/8</strain>
        <tissue evidence="1">Leaf</tissue>
    </source>
</reference>
<comment type="caution">
    <text evidence="1">The sequence shown here is derived from an EMBL/GenBank/DDBJ whole genome shotgun (WGS) entry which is preliminary data.</text>
</comment>
<protein>
    <submittedName>
        <fullName evidence="1">Putative copia-type polyprotein</fullName>
    </submittedName>
</protein>
<dbReference type="CDD" id="cd09272">
    <property type="entry name" value="RNase_HI_RT_Ty1"/>
    <property type="match status" value="1"/>
</dbReference>
<evidence type="ECO:0000313" key="2">
    <source>
        <dbReference type="Proteomes" id="UP000265520"/>
    </source>
</evidence>
<dbReference type="EMBL" id="LXQA010001863">
    <property type="protein sequence ID" value="MCH81085.1"/>
    <property type="molecule type" value="Genomic_DNA"/>
</dbReference>
<organism evidence="1 2">
    <name type="scientific">Trifolium medium</name>
    <dbReference type="NCBI Taxonomy" id="97028"/>
    <lineage>
        <taxon>Eukaryota</taxon>
        <taxon>Viridiplantae</taxon>
        <taxon>Streptophyta</taxon>
        <taxon>Embryophyta</taxon>
        <taxon>Tracheophyta</taxon>
        <taxon>Spermatophyta</taxon>
        <taxon>Magnoliopsida</taxon>
        <taxon>eudicotyledons</taxon>
        <taxon>Gunneridae</taxon>
        <taxon>Pentapetalae</taxon>
        <taxon>rosids</taxon>
        <taxon>fabids</taxon>
        <taxon>Fabales</taxon>
        <taxon>Fabaceae</taxon>
        <taxon>Papilionoideae</taxon>
        <taxon>50 kb inversion clade</taxon>
        <taxon>NPAAA clade</taxon>
        <taxon>Hologalegina</taxon>
        <taxon>IRL clade</taxon>
        <taxon>Trifolieae</taxon>
        <taxon>Trifolium</taxon>
    </lineage>
</organism>
<dbReference type="PANTHER" id="PTHR11439">
    <property type="entry name" value="GAG-POL-RELATED RETROTRANSPOSON"/>
    <property type="match status" value="1"/>
</dbReference>
<proteinExistence type="predicted"/>
<accession>A0A392M1F4</accession>
<sequence length="113" mass="13137">MEEPRKSYMNSARRVLRYIARTLEFGILFPTSARNARKEIICYSDVDWCGDKIDRRCTTGYFFKFMDASVSWCSKKQPVELKVDVERPIKLQIDNKSSINLAKNPVRHGALCN</sequence>
<dbReference type="Proteomes" id="UP000265520">
    <property type="component" value="Unassembled WGS sequence"/>
</dbReference>